<feature type="non-terminal residue" evidence="4">
    <location>
        <position position="1017"/>
    </location>
</feature>
<feature type="non-terminal residue" evidence="4">
    <location>
        <position position="1"/>
    </location>
</feature>
<gene>
    <name evidence="4" type="primary">Fcgbp_0</name>
    <name evidence="4" type="ORF">PODSTR_R13718</name>
</gene>
<dbReference type="PROSITE" id="PS51233">
    <property type="entry name" value="VWFD"/>
    <property type="match status" value="3"/>
</dbReference>
<dbReference type="InterPro" id="IPR050780">
    <property type="entry name" value="Mucin_vWF_Thrombospondin_sf"/>
</dbReference>
<sequence length="1017" mass="111472">ICGNNNGDPNDDALTPHGNLTQDAVEFGQSWKVVNESRCCQDNCDGECGSCQQEKEEEYKGERWCGVLTRPSGPFERCHTTVDPNVYLKNCVYDLCVNDGLHLKLCQALQAYADHCQEEGIAVDDWRTSARCPLSCPQHSNHTACGPACPPTCNDAALPTTCSSSACVETCACHQGFIFDANQCIPHDECGCFFRDLLHGLGEEFWGDSTCTKRCVCDVESRRVVCQKGGCRAGEECRVEKGIQGCYPESYGTCAAVGTTHYETFDGGKFVFQGTCVYLFTGLCEKNQGLVDFQVLVQNGRHDKELLSSIALVVVKVYGKDIAISQDHPGKIMINDRLVNLPYHQSDKKIFISRGGREAVVETDFGLTVTFDWQSQVTVTVPSTYHNALCGLCGNYNRNPDDEMMMKNGQVTSNPNTLGHSWKETDIPGCVELSAVGCPMAMTRQQQEVSKRSCGLLLQADGPFRACHDYVDPVKYFQNCLHDFCLFPDEEGAVCSVIARYVDACHAVGVTVEGWRTGDFCSISCPANSHYTLCWQGCSQTCSSISTPPRCSQRCREGCACDKGFVLSGDECVHVSQCGCLHQGYYYKVEEIFYPTKQEECGCQAGGTVNCQKVSCPGDSEGKVIDGVFQCPPATLGTCTVTGDRHYITFDGMDVVISGSCSYVLTETCSGDNIKPFVVKIKKEAREKRKVSGIQTLSVEVYGLTLTLTRGKRAIVTVDAVSHHLPAILSKGRVQVHQHGLDVRIQTDFGLVILYDLLHHVTVTVPESYRDHLCGLCGNYNGQQDDDFLLPSGQQATNAVAFGSAWKMPDGSCSDECPQDICPVCTENKMVVLRKPNYCGILTVPKGPFDTCHQVINPTPFFQSCLHDVCLAKGDTQVLCQSVRSYVTACQEAGVVTEAWRRPSFCPLNCPPHSNYSLCTNLCPTSCAGHVDASSCPQRCAEGCPCEDGFTFDGHNCVLQEECGCFVDGRYYKPHEQVLKDNCQQRCVCVPGRGLTCADHSCTDDETCEIRDGRLDC</sequence>
<dbReference type="InterPro" id="IPR025615">
    <property type="entry name" value="TILa_dom"/>
</dbReference>
<dbReference type="GO" id="GO:0031012">
    <property type="term" value="C:extracellular matrix"/>
    <property type="evidence" value="ECO:0007669"/>
    <property type="project" value="TreeGrafter"/>
</dbReference>
<dbReference type="SUPFAM" id="SSF57567">
    <property type="entry name" value="Serine protease inhibitors"/>
    <property type="match status" value="3"/>
</dbReference>
<dbReference type="PANTHER" id="PTHR11339">
    <property type="entry name" value="EXTRACELLULAR MATRIX GLYCOPROTEIN RELATED"/>
    <property type="match status" value="1"/>
</dbReference>
<protein>
    <submittedName>
        <fullName evidence="4">FCGBP protein</fullName>
    </submittedName>
</protein>
<dbReference type="SMART" id="SM00216">
    <property type="entry name" value="VWD"/>
    <property type="match status" value="2"/>
</dbReference>
<dbReference type="Pfam" id="PF00094">
    <property type="entry name" value="VWD"/>
    <property type="match status" value="2"/>
</dbReference>
<reference evidence="4 5" key="1">
    <citation type="submission" date="2020-02" db="EMBL/GenBank/DDBJ databases">
        <title>Bird 10,000 Genomes (B10K) Project - Family phase.</title>
        <authorList>
            <person name="Zhang G."/>
        </authorList>
    </citation>
    <scope>NUCLEOTIDE SEQUENCE [LARGE SCALE GENOMIC DNA]</scope>
    <source>
        <strain evidence="4">B10K-DU-001-40</strain>
        <tissue evidence="4">Muscle</tissue>
    </source>
</reference>
<feature type="domain" description="VWFD" evidence="3">
    <location>
        <begin position="1"/>
        <end position="41"/>
    </location>
</feature>
<evidence type="ECO:0000256" key="2">
    <source>
        <dbReference type="ARBA" id="ARBA00023180"/>
    </source>
</evidence>
<dbReference type="PANTHER" id="PTHR11339:SF374">
    <property type="entry name" value="ZONADHESIN"/>
    <property type="match status" value="1"/>
</dbReference>
<dbReference type="AlphaFoldDB" id="A0A7L4GLY0"/>
<comment type="caution">
    <text evidence="4">The sequence shown here is derived from an EMBL/GenBank/DDBJ whole genome shotgun (WGS) entry which is preliminary data.</text>
</comment>
<dbReference type="OrthoDB" id="3438930at2759"/>
<dbReference type="Pfam" id="PF01826">
    <property type="entry name" value="TIL"/>
    <property type="match status" value="3"/>
</dbReference>
<feature type="domain" description="VWFD" evidence="3">
    <location>
        <begin position="637"/>
        <end position="814"/>
    </location>
</feature>
<evidence type="ECO:0000259" key="3">
    <source>
        <dbReference type="PROSITE" id="PS51233"/>
    </source>
</evidence>
<proteinExistence type="predicted"/>
<evidence type="ECO:0000313" key="4">
    <source>
        <dbReference type="EMBL" id="NXX13323.1"/>
    </source>
</evidence>
<accession>A0A7L4GLY0</accession>
<name>A0A7L4GLY0_PODST</name>
<keyword evidence="5" id="KW-1185">Reference proteome</keyword>
<dbReference type="InterPro" id="IPR036084">
    <property type="entry name" value="Ser_inhib-like_sf"/>
</dbReference>
<keyword evidence="1" id="KW-1015">Disulfide bond</keyword>
<dbReference type="Proteomes" id="UP000584326">
    <property type="component" value="Unassembled WGS sequence"/>
</dbReference>
<dbReference type="InterPro" id="IPR002919">
    <property type="entry name" value="TIL_dom"/>
</dbReference>
<keyword evidence="2" id="KW-0325">Glycoprotein</keyword>
<dbReference type="InterPro" id="IPR014853">
    <property type="entry name" value="VWF/SSPO/ZAN-like_Cys-rich_dom"/>
</dbReference>
<dbReference type="EMBL" id="VZTK01007572">
    <property type="protein sequence ID" value="NXX13323.1"/>
    <property type="molecule type" value="Genomic_DNA"/>
</dbReference>
<dbReference type="Gene3D" id="2.10.25.10">
    <property type="entry name" value="Laminin"/>
    <property type="match status" value="3"/>
</dbReference>
<dbReference type="CDD" id="cd19941">
    <property type="entry name" value="TIL"/>
    <property type="match status" value="3"/>
</dbReference>
<dbReference type="FunFam" id="2.10.25.10:FF:000055">
    <property type="entry name" value="alpha-tectorin isoform X1"/>
    <property type="match status" value="3"/>
</dbReference>
<organism evidence="4 5">
    <name type="scientific">Podargus strigoides</name>
    <name type="common">Tawny frogmouth</name>
    <name type="synonym">Caprimulgus strigoides</name>
    <dbReference type="NCBI Taxonomy" id="8905"/>
    <lineage>
        <taxon>Eukaryota</taxon>
        <taxon>Metazoa</taxon>
        <taxon>Chordata</taxon>
        <taxon>Craniata</taxon>
        <taxon>Vertebrata</taxon>
        <taxon>Euteleostomi</taxon>
        <taxon>Archelosauria</taxon>
        <taxon>Archosauria</taxon>
        <taxon>Dinosauria</taxon>
        <taxon>Saurischia</taxon>
        <taxon>Theropoda</taxon>
        <taxon>Coelurosauria</taxon>
        <taxon>Aves</taxon>
        <taxon>Neognathae</taxon>
        <taxon>Neoaves</taxon>
        <taxon>Strisores</taxon>
        <taxon>Caprimulgiformes</taxon>
        <taxon>Podargidae</taxon>
        <taxon>Podargus</taxon>
    </lineage>
</organism>
<feature type="domain" description="VWFD" evidence="3">
    <location>
        <begin position="252"/>
        <end position="431"/>
    </location>
</feature>
<dbReference type="GO" id="GO:0005615">
    <property type="term" value="C:extracellular space"/>
    <property type="evidence" value="ECO:0007669"/>
    <property type="project" value="TreeGrafter"/>
</dbReference>
<evidence type="ECO:0000313" key="5">
    <source>
        <dbReference type="Proteomes" id="UP000584326"/>
    </source>
</evidence>
<evidence type="ECO:0000256" key="1">
    <source>
        <dbReference type="ARBA" id="ARBA00023157"/>
    </source>
</evidence>
<dbReference type="SMART" id="SM00832">
    <property type="entry name" value="C8"/>
    <property type="match status" value="3"/>
</dbReference>
<dbReference type="Pfam" id="PF12714">
    <property type="entry name" value="TILa"/>
    <property type="match status" value="1"/>
</dbReference>
<dbReference type="InterPro" id="IPR001846">
    <property type="entry name" value="VWF_type-D"/>
</dbReference>
<dbReference type="Pfam" id="PF08742">
    <property type="entry name" value="C8"/>
    <property type="match status" value="3"/>
</dbReference>